<dbReference type="SUPFAM" id="SSF53335">
    <property type="entry name" value="S-adenosyl-L-methionine-dependent methyltransferases"/>
    <property type="match status" value="1"/>
</dbReference>
<dbReference type="Proteomes" id="UP000193067">
    <property type="component" value="Unassembled WGS sequence"/>
</dbReference>
<evidence type="ECO:0000256" key="3">
    <source>
        <dbReference type="ARBA" id="ARBA00022691"/>
    </source>
</evidence>
<dbReference type="SUPFAM" id="SSF46785">
    <property type="entry name" value="Winged helix' DNA-binding domain"/>
    <property type="match status" value="1"/>
</dbReference>
<keyword evidence="2 5" id="KW-0808">Transferase</keyword>
<evidence type="ECO:0000313" key="6">
    <source>
        <dbReference type="Proteomes" id="UP000193067"/>
    </source>
</evidence>
<dbReference type="PANTHER" id="PTHR43712:SF2">
    <property type="entry name" value="O-METHYLTRANSFERASE CICE"/>
    <property type="match status" value="1"/>
</dbReference>
<proteinExistence type="predicted"/>
<feature type="domain" description="O-methyltransferase C-terminal" evidence="4">
    <location>
        <begin position="163"/>
        <end position="412"/>
    </location>
</feature>
<dbReference type="InterPro" id="IPR029063">
    <property type="entry name" value="SAM-dependent_MTases_sf"/>
</dbReference>
<evidence type="ECO:0000313" key="5">
    <source>
        <dbReference type="EMBL" id="OSD07963.1"/>
    </source>
</evidence>
<dbReference type="InterPro" id="IPR001077">
    <property type="entry name" value="COMT_C"/>
</dbReference>
<dbReference type="Gene3D" id="3.40.50.150">
    <property type="entry name" value="Vaccinia Virus protein VP39"/>
    <property type="match status" value="1"/>
</dbReference>
<gene>
    <name evidence="5" type="ORF">PYCCODRAFT_371376</name>
</gene>
<accession>A0A1Y2J4Z3</accession>
<evidence type="ECO:0000256" key="2">
    <source>
        <dbReference type="ARBA" id="ARBA00022679"/>
    </source>
</evidence>
<dbReference type="InterPro" id="IPR016461">
    <property type="entry name" value="COMT-like"/>
</dbReference>
<keyword evidence="3" id="KW-0949">S-adenosyl-L-methionine</keyword>
<keyword evidence="1 5" id="KW-0489">Methyltransferase</keyword>
<dbReference type="Pfam" id="PF00891">
    <property type="entry name" value="Methyltransf_2"/>
    <property type="match status" value="1"/>
</dbReference>
<protein>
    <submittedName>
        <fullName evidence="5">S-adenosyl-L-methionine-dependent methyltransferase</fullName>
    </submittedName>
</protein>
<dbReference type="OrthoDB" id="1606438at2759"/>
<keyword evidence="6" id="KW-1185">Reference proteome</keyword>
<name>A0A1Y2J4Z3_TRAC3</name>
<dbReference type="PROSITE" id="PS51683">
    <property type="entry name" value="SAM_OMT_II"/>
    <property type="match status" value="1"/>
</dbReference>
<dbReference type="EMBL" id="KZ084087">
    <property type="protein sequence ID" value="OSD07963.1"/>
    <property type="molecule type" value="Genomic_DNA"/>
</dbReference>
<dbReference type="InterPro" id="IPR036390">
    <property type="entry name" value="WH_DNA-bd_sf"/>
</dbReference>
<reference evidence="5 6" key="1">
    <citation type="journal article" date="2015" name="Biotechnol. Biofuels">
        <title>Enhanced degradation of softwood versus hardwood by the white-rot fungus Pycnoporus coccineus.</title>
        <authorList>
            <person name="Couturier M."/>
            <person name="Navarro D."/>
            <person name="Chevret D."/>
            <person name="Henrissat B."/>
            <person name="Piumi F."/>
            <person name="Ruiz-Duenas F.J."/>
            <person name="Martinez A.T."/>
            <person name="Grigoriev I.V."/>
            <person name="Riley R."/>
            <person name="Lipzen A."/>
            <person name="Berrin J.G."/>
            <person name="Master E.R."/>
            <person name="Rosso M.N."/>
        </authorList>
    </citation>
    <scope>NUCLEOTIDE SEQUENCE [LARGE SCALE GENOMIC DNA]</scope>
    <source>
        <strain evidence="5 6">BRFM310</strain>
    </source>
</reference>
<dbReference type="InterPro" id="IPR036388">
    <property type="entry name" value="WH-like_DNA-bd_sf"/>
</dbReference>
<dbReference type="GO" id="GO:0008171">
    <property type="term" value="F:O-methyltransferase activity"/>
    <property type="evidence" value="ECO:0007669"/>
    <property type="project" value="InterPro"/>
</dbReference>
<sequence>MADRTPVELAEELLQLVKSLYNTADSTIGDQEAYDAKKRVQHLSDLITRRVTGPLDYTILLAESCHESAALRFVTEYGVADCIGDGVKALPDISKELKVNARYLSAAMNCMLMHGYFEEVKDSSDSRAFKNNAQSDVLRENHPQSLKAAIGFICDDGFKAAAYLAEAAREGEQPAAKGAPTALNLAFGFQGPAFQHWANADQAWRGKRMGQAMKQLHQMANANVVTDFDWRSLQSPLVDLGGGIGTLEMALTKAYPQSPLNFIIVDIAETVKNALAVWENQPSEARNKVCYVAGDFLASTLEATHIPCGQPTYLIRHVLHDWADDEVVAILKNVRSAMLATPPEEATAADGRSLPISRSPGQTPRLLLCEMLLQERSGRFAYTTSIQVLALNNGIIRTEPEMVALLERAGFRVVQSHAMRAADSILEAVPADI</sequence>
<dbReference type="Gene3D" id="1.10.10.10">
    <property type="entry name" value="Winged helix-like DNA-binding domain superfamily/Winged helix DNA-binding domain"/>
    <property type="match status" value="1"/>
</dbReference>
<dbReference type="PANTHER" id="PTHR43712">
    <property type="entry name" value="PUTATIVE (AFU_ORTHOLOGUE AFUA_4G14580)-RELATED"/>
    <property type="match status" value="1"/>
</dbReference>
<organism evidence="5 6">
    <name type="scientific">Trametes coccinea (strain BRFM310)</name>
    <name type="common">Pycnoporus coccineus</name>
    <dbReference type="NCBI Taxonomy" id="1353009"/>
    <lineage>
        <taxon>Eukaryota</taxon>
        <taxon>Fungi</taxon>
        <taxon>Dikarya</taxon>
        <taxon>Basidiomycota</taxon>
        <taxon>Agaricomycotina</taxon>
        <taxon>Agaricomycetes</taxon>
        <taxon>Polyporales</taxon>
        <taxon>Polyporaceae</taxon>
        <taxon>Trametes</taxon>
    </lineage>
</organism>
<evidence type="ECO:0000256" key="1">
    <source>
        <dbReference type="ARBA" id="ARBA00022603"/>
    </source>
</evidence>
<dbReference type="AlphaFoldDB" id="A0A1Y2J4Z3"/>
<dbReference type="GO" id="GO:0032259">
    <property type="term" value="P:methylation"/>
    <property type="evidence" value="ECO:0007669"/>
    <property type="project" value="UniProtKB-KW"/>
</dbReference>
<dbReference type="STRING" id="1353009.A0A1Y2J4Z3"/>
<evidence type="ECO:0000259" key="4">
    <source>
        <dbReference type="Pfam" id="PF00891"/>
    </source>
</evidence>